<dbReference type="SUPFAM" id="SSF89796">
    <property type="entry name" value="CoA-transferase family III (CaiB/BaiF)"/>
    <property type="match status" value="1"/>
</dbReference>
<dbReference type="PANTHER" id="PTHR48207:SF3">
    <property type="entry name" value="SUCCINATE--HYDROXYMETHYLGLUTARATE COA-TRANSFERASE"/>
    <property type="match status" value="1"/>
</dbReference>
<dbReference type="InterPro" id="IPR023606">
    <property type="entry name" value="CoA-Trfase_III_dom_1_sf"/>
</dbReference>
<feature type="region of interest" description="Disordered" evidence="2">
    <location>
        <begin position="353"/>
        <end position="379"/>
    </location>
</feature>
<dbReference type="InterPro" id="IPR044855">
    <property type="entry name" value="CoA-Trfase_III_dom3_sf"/>
</dbReference>
<evidence type="ECO:0000313" key="3">
    <source>
        <dbReference type="EMBL" id="GJD48317.1"/>
    </source>
</evidence>
<dbReference type="InterPro" id="IPR003673">
    <property type="entry name" value="CoA-Trfase_fam_III"/>
</dbReference>
<sequence length="379" mass="39973">MAVTIARPRPGGDAAGRAGPRTARAPAGRRKPPSATISGIGEVIHVSSRPRTLPLQGIRVIDIATFIAAPFAATLLGEFGAEVIKVELPGVGDPCRRLGNASEAGDSFTWLTEARNKKSLTLDLREPEGAALLKRLVAQADVLCENFQTGTLERWGLGYDVLKAVNPRIVMLRITGFGQTGPCRDRPCFGRIANAFSGLSFLAGDPDGPPVTPGSATLADYGSGVFGALGVLLALRARDVTGEGQMIDVALYESMFRMLDELVPAYGAKGIVRQRMGAATAIVVPHSHYPTADGRWVAIACTTDKILARLAHAMGRPALAAPDRFQAMATRLTHRDEVDRAVTRSGRRWTATWAPGCGATSPGPASSRSRASGISASRS</sequence>
<dbReference type="Proteomes" id="UP001055167">
    <property type="component" value="Unassembled WGS sequence"/>
</dbReference>
<keyword evidence="1" id="KW-0808">Transferase</keyword>
<reference evidence="3" key="2">
    <citation type="submission" date="2021-08" db="EMBL/GenBank/DDBJ databases">
        <authorList>
            <person name="Tani A."/>
            <person name="Ola A."/>
            <person name="Ogura Y."/>
            <person name="Katsura K."/>
            <person name="Hayashi T."/>
        </authorList>
    </citation>
    <scope>NUCLEOTIDE SEQUENCE</scope>
    <source>
        <strain evidence="3">KCTC 52305</strain>
    </source>
</reference>
<keyword evidence="4" id="KW-1185">Reference proteome</keyword>
<dbReference type="Gene3D" id="3.40.50.10540">
    <property type="entry name" value="Crotonobetainyl-coa:carnitine coa-transferase, domain 1"/>
    <property type="match status" value="1"/>
</dbReference>
<dbReference type="Pfam" id="PF02515">
    <property type="entry name" value="CoA_transf_3"/>
    <property type="match status" value="1"/>
</dbReference>
<name>A0ABQ4QT08_9HYPH</name>
<evidence type="ECO:0000313" key="4">
    <source>
        <dbReference type="Proteomes" id="UP001055167"/>
    </source>
</evidence>
<accession>A0ABQ4QT08</accession>
<evidence type="ECO:0000256" key="1">
    <source>
        <dbReference type="ARBA" id="ARBA00022679"/>
    </source>
</evidence>
<reference evidence="3" key="1">
    <citation type="journal article" date="2021" name="Front. Microbiol.">
        <title>Comprehensive Comparative Genomics and Phenotyping of Methylobacterium Species.</title>
        <authorList>
            <person name="Alessa O."/>
            <person name="Ogura Y."/>
            <person name="Fujitani Y."/>
            <person name="Takami H."/>
            <person name="Hayashi T."/>
            <person name="Sahin N."/>
            <person name="Tani A."/>
        </authorList>
    </citation>
    <scope>NUCLEOTIDE SEQUENCE</scope>
    <source>
        <strain evidence="3">KCTC 52305</strain>
    </source>
</reference>
<evidence type="ECO:0000256" key="2">
    <source>
        <dbReference type="SAM" id="MobiDB-lite"/>
    </source>
</evidence>
<comment type="caution">
    <text evidence="3">The sequence shown here is derived from an EMBL/GenBank/DDBJ whole genome shotgun (WGS) entry which is preliminary data.</text>
</comment>
<dbReference type="Gene3D" id="3.30.1540.10">
    <property type="entry name" value="formyl-coa transferase, domain 3"/>
    <property type="match status" value="1"/>
</dbReference>
<dbReference type="EMBL" id="BPQH01000003">
    <property type="protein sequence ID" value="GJD48317.1"/>
    <property type="molecule type" value="Genomic_DNA"/>
</dbReference>
<feature type="compositionally biased region" description="Low complexity" evidence="2">
    <location>
        <begin position="361"/>
        <end position="379"/>
    </location>
</feature>
<protein>
    <submittedName>
        <fullName evidence="3">Formyl-CoA:oxalate CoA-transferase</fullName>
    </submittedName>
</protein>
<gene>
    <name evidence="3" type="primary">frc_1</name>
    <name evidence="3" type="ORF">OPKNFCMD_1035</name>
</gene>
<feature type="compositionally biased region" description="Low complexity" evidence="2">
    <location>
        <begin position="1"/>
        <end position="26"/>
    </location>
</feature>
<dbReference type="PANTHER" id="PTHR48207">
    <property type="entry name" value="SUCCINATE--HYDROXYMETHYLGLUTARATE COA-TRANSFERASE"/>
    <property type="match status" value="1"/>
</dbReference>
<proteinExistence type="predicted"/>
<feature type="region of interest" description="Disordered" evidence="2">
    <location>
        <begin position="1"/>
        <end position="36"/>
    </location>
</feature>
<organism evidence="3 4">
    <name type="scientific">Methylobacterium crusticola</name>
    <dbReference type="NCBI Taxonomy" id="1697972"/>
    <lineage>
        <taxon>Bacteria</taxon>
        <taxon>Pseudomonadati</taxon>
        <taxon>Pseudomonadota</taxon>
        <taxon>Alphaproteobacteria</taxon>
        <taxon>Hyphomicrobiales</taxon>
        <taxon>Methylobacteriaceae</taxon>
        <taxon>Methylobacterium</taxon>
    </lineage>
</organism>
<dbReference type="InterPro" id="IPR050483">
    <property type="entry name" value="CoA-transferase_III_domain"/>
</dbReference>